<dbReference type="Gene3D" id="1.10.10.200">
    <property type="match status" value="1"/>
</dbReference>
<evidence type="ECO:0000256" key="4">
    <source>
        <dbReference type="ARBA" id="ARBA00022722"/>
    </source>
</evidence>
<keyword evidence="2" id="KW-0808">Transferase</keyword>
<dbReference type="PANTHER" id="PTHR41694:SF3">
    <property type="entry name" value="RNA-DIRECTED DNA POLYMERASE-RELATED"/>
    <property type="match status" value="1"/>
</dbReference>
<feature type="non-terminal residue" evidence="12">
    <location>
        <position position="1"/>
    </location>
</feature>
<dbReference type="SUPFAM" id="SSF46919">
    <property type="entry name" value="N-terminal Zn binding domain of HIV integrase"/>
    <property type="match status" value="1"/>
</dbReference>
<feature type="domain" description="Integrase catalytic" evidence="11">
    <location>
        <begin position="148"/>
        <end position="281"/>
    </location>
</feature>
<dbReference type="InterPro" id="IPR017856">
    <property type="entry name" value="Integrase-like_N"/>
</dbReference>
<accession>A0A7K6GKC3</accession>
<evidence type="ECO:0000256" key="1">
    <source>
        <dbReference type="ARBA" id="ARBA00012493"/>
    </source>
</evidence>
<keyword evidence="4" id="KW-0540">Nuclease</keyword>
<dbReference type="SUPFAM" id="SSF53098">
    <property type="entry name" value="Ribonuclease H-like"/>
    <property type="match status" value="1"/>
</dbReference>
<dbReference type="InterPro" id="IPR001584">
    <property type="entry name" value="Integrase_cat-core"/>
</dbReference>
<dbReference type="EC" id="2.7.7.49" evidence="1"/>
<dbReference type="GO" id="GO:0035613">
    <property type="term" value="F:RNA stem-loop binding"/>
    <property type="evidence" value="ECO:0007669"/>
    <property type="project" value="TreeGrafter"/>
</dbReference>
<dbReference type="InterPro" id="IPR012337">
    <property type="entry name" value="RNaseH-like_sf"/>
</dbReference>
<keyword evidence="5" id="KW-0479">Metal-binding</keyword>
<keyword evidence="9" id="KW-0862">Zinc</keyword>
<dbReference type="Pfam" id="PF00665">
    <property type="entry name" value="rve"/>
    <property type="match status" value="1"/>
</dbReference>
<dbReference type="Proteomes" id="UP000564407">
    <property type="component" value="Unassembled WGS sequence"/>
</dbReference>
<keyword evidence="9" id="KW-0863">Zinc-finger</keyword>
<evidence type="ECO:0000256" key="8">
    <source>
        <dbReference type="ARBA" id="ARBA00022918"/>
    </source>
</evidence>
<gene>
    <name evidence="12" type="primary">Ervk8</name>
    <name evidence="12" type="ORF">MALELE_R05371</name>
</gene>
<keyword evidence="7" id="KW-0378">Hydrolase</keyword>
<evidence type="ECO:0000313" key="12">
    <source>
        <dbReference type="EMBL" id="NWV63786.1"/>
    </source>
</evidence>
<dbReference type="InterPro" id="IPR036397">
    <property type="entry name" value="RNaseH_sf"/>
</dbReference>
<dbReference type="GO" id="GO:0004519">
    <property type="term" value="F:endonuclease activity"/>
    <property type="evidence" value="ECO:0007669"/>
    <property type="project" value="UniProtKB-KW"/>
</dbReference>
<name>A0A7K6GKC3_9PASS</name>
<sequence length="281" mass="30860">GSAQIVELRAAVKVFCLFPNSPFNLIADSAYVTRIFLRMPEVSLHFVNTADITLLLVDLISPICSRRTTFFVMHIHSHANLPGPLMEGCAHADRLMVAVISNQTFTAASEFHASFHQNAAALSKDYGISMSQAHVIVNVRLDCHCFSSPRVPGGVIRRGLAACQLLQTDVTHVLSFGWQKFVHCSVDSFSGFLVATYTTAHTGESAKDIHRHLLHSFATMGWPEEIHTSNGPAYQSNSVAMFLQAWGVPHSFGIVHNPSSQGVVQQMDHTLKNLLAKQKRG</sequence>
<reference evidence="12 13" key="1">
    <citation type="submission" date="2019-09" db="EMBL/GenBank/DDBJ databases">
        <title>Bird 10,000 Genomes (B10K) Project - Family phase.</title>
        <authorList>
            <person name="Zhang G."/>
        </authorList>
    </citation>
    <scope>NUCLEOTIDE SEQUENCE [LARGE SCALE GENOMIC DNA]</scope>
    <source>
        <strain evidence="12">B10K-DU-029-44</strain>
        <tissue evidence="12">Heart</tissue>
    </source>
</reference>
<proteinExistence type="predicted"/>
<dbReference type="GO" id="GO:0008270">
    <property type="term" value="F:zinc ion binding"/>
    <property type="evidence" value="ECO:0007669"/>
    <property type="project" value="UniProtKB-KW"/>
</dbReference>
<dbReference type="Pfam" id="PF02022">
    <property type="entry name" value="Integrase_Zn"/>
    <property type="match status" value="1"/>
</dbReference>
<evidence type="ECO:0000256" key="3">
    <source>
        <dbReference type="ARBA" id="ARBA00022695"/>
    </source>
</evidence>
<keyword evidence="3" id="KW-0548">Nucleotidyltransferase</keyword>
<evidence type="ECO:0000256" key="6">
    <source>
        <dbReference type="ARBA" id="ARBA00022759"/>
    </source>
</evidence>
<keyword evidence="13" id="KW-1185">Reference proteome</keyword>
<evidence type="ECO:0000256" key="5">
    <source>
        <dbReference type="ARBA" id="ARBA00022723"/>
    </source>
</evidence>
<dbReference type="GO" id="GO:0015074">
    <property type="term" value="P:DNA integration"/>
    <property type="evidence" value="ECO:0007669"/>
    <property type="project" value="InterPro"/>
</dbReference>
<evidence type="ECO:0000256" key="7">
    <source>
        <dbReference type="ARBA" id="ARBA00022801"/>
    </source>
</evidence>
<dbReference type="Gene3D" id="3.30.420.10">
    <property type="entry name" value="Ribonuclease H-like superfamily/Ribonuclease H"/>
    <property type="match status" value="2"/>
</dbReference>
<dbReference type="PROSITE" id="PS50994">
    <property type="entry name" value="INTEGRASE"/>
    <property type="match status" value="1"/>
</dbReference>
<comment type="caution">
    <text evidence="12">The sequence shown here is derived from an EMBL/GenBank/DDBJ whole genome shotgun (WGS) entry which is preliminary data.</text>
</comment>
<dbReference type="GO" id="GO:0016787">
    <property type="term" value="F:hydrolase activity"/>
    <property type="evidence" value="ECO:0007669"/>
    <property type="project" value="UniProtKB-KW"/>
</dbReference>
<dbReference type="InterPro" id="IPR003308">
    <property type="entry name" value="Integrase_Zn-bd_dom_N"/>
</dbReference>
<dbReference type="AlphaFoldDB" id="A0A7K6GKC3"/>
<feature type="domain" description="Integrase-type" evidence="10">
    <location>
        <begin position="103"/>
        <end position="144"/>
    </location>
</feature>
<evidence type="ECO:0000256" key="2">
    <source>
        <dbReference type="ARBA" id="ARBA00022679"/>
    </source>
</evidence>
<organism evidence="12 13">
    <name type="scientific">Malurus elegans</name>
    <name type="common">Red-winged fairywren</name>
    <dbReference type="NCBI Taxonomy" id="720584"/>
    <lineage>
        <taxon>Eukaryota</taxon>
        <taxon>Metazoa</taxon>
        <taxon>Chordata</taxon>
        <taxon>Craniata</taxon>
        <taxon>Vertebrata</taxon>
        <taxon>Euteleostomi</taxon>
        <taxon>Archelosauria</taxon>
        <taxon>Archosauria</taxon>
        <taxon>Dinosauria</taxon>
        <taxon>Saurischia</taxon>
        <taxon>Theropoda</taxon>
        <taxon>Coelurosauria</taxon>
        <taxon>Aves</taxon>
        <taxon>Neognathae</taxon>
        <taxon>Neoaves</taxon>
        <taxon>Telluraves</taxon>
        <taxon>Australaves</taxon>
        <taxon>Passeriformes</taxon>
        <taxon>Meliphagoidea</taxon>
        <taxon>Maluridae</taxon>
        <taxon>Malurus</taxon>
    </lineage>
</organism>
<evidence type="ECO:0000313" key="13">
    <source>
        <dbReference type="Proteomes" id="UP000564407"/>
    </source>
</evidence>
<dbReference type="EMBL" id="VZRP01009056">
    <property type="protein sequence ID" value="NWV63786.1"/>
    <property type="molecule type" value="Genomic_DNA"/>
</dbReference>
<evidence type="ECO:0000256" key="9">
    <source>
        <dbReference type="PROSITE-ProRule" id="PRU00450"/>
    </source>
</evidence>
<keyword evidence="6" id="KW-0255">Endonuclease</keyword>
<protein>
    <recommendedName>
        <fullName evidence="1">RNA-directed DNA polymerase</fullName>
        <ecNumber evidence="1">2.7.7.49</ecNumber>
    </recommendedName>
</protein>
<dbReference type="PROSITE" id="PS50876">
    <property type="entry name" value="ZF_INTEGRASE"/>
    <property type="match status" value="1"/>
</dbReference>
<feature type="non-terminal residue" evidence="12">
    <location>
        <position position="281"/>
    </location>
</feature>
<keyword evidence="8" id="KW-0695">RNA-directed DNA polymerase</keyword>
<evidence type="ECO:0000259" key="11">
    <source>
        <dbReference type="PROSITE" id="PS50994"/>
    </source>
</evidence>
<dbReference type="PANTHER" id="PTHR41694">
    <property type="entry name" value="ENDOGENOUS RETROVIRUS GROUP K MEMBER POL PROTEIN"/>
    <property type="match status" value="1"/>
</dbReference>
<evidence type="ECO:0000259" key="10">
    <source>
        <dbReference type="PROSITE" id="PS50876"/>
    </source>
</evidence>
<dbReference type="GO" id="GO:0003964">
    <property type="term" value="F:RNA-directed DNA polymerase activity"/>
    <property type="evidence" value="ECO:0007669"/>
    <property type="project" value="UniProtKB-KW"/>
</dbReference>